<name>A0A5P1RA87_9GAMM</name>
<organism evidence="4 5">
    <name type="scientific">Neptunomonas concharum</name>
    <dbReference type="NCBI Taxonomy" id="1031538"/>
    <lineage>
        <taxon>Bacteria</taxon>
        <taxon>Pseudomonadati</taxon>
        <taxon>Pseudomonadota</taxon>
        <taxon>Gammaproteobacteria</taxon>
        <taxon>Oceanospirillales</taxon>
        <taxon>Oceanospirillaceae</taxon>
        <taxon>Neptunomonas</taxon>
    </lineage>
</organism>
<protein>
    <submittedName>
        <fullName evidence="4">HNH endonuclease</fullName>
    </submittedName>
</protein>
<feature type="region of interest" description="Disordered" evidence="2">
    <location>
        <begin position="287"/>
        <end position="309"/>
    </location>
</feature>
<dbReference type="RefSeq" id="WP_138988357.1">
    <property type="nucleotide sequence ID" value="NZ_CP043869.1"/>
</dbReference>
<feature type="coiled-coil region" evidence="1">
    <location>
        <begin position="76"/>
        <end position="143"/>
    </location>
</feature>
<evidence type="ECO:0000313" key="5">
    <source>
        <dbReference type="Proteomes" id="UP000324760"/>
    </source>
</evidence>
<feature type="domain" description="PIN like" evidence="3">
    <location>
        <begin position="33"/>
        <end position="248"/>
    </location>
</feature>
<dbReference type="Pfam" id="PF18476">
    <property type="entry name" value="PIN_8"/>
    <property type="match status" value="1"/>
</dbReference>
<evidence type="ECO:0000256" key="1">
    <source>
        <dbReference type="SAM" id="Coils"/>
    </source>
</evidence>
<dbReference type="GO" id="GO:0004519">
    <property type="term" value="F:endonuclease activity"/>
    <property type="evidence" value="ECO:0007669"/>
    <property type="project" value="UniProtKB-KW"/>
</dbReference>
<evidence type="ECO:0000256" key="2">
    <source>
        <dbReference type="SAM" id="MobiDB-lite"/>
    </source>
</evidence>
<evidence type="ECO:0000259" key="3">
    <source>
        <dbReference type="Pfam" id="PF18476"/>
    </source>
</evidence>
<dbReference type="KEGG" id="ncu:F0U83_07275"/>
<sequence>MKNEFSKRNIYPSPADAFKFSLEPIESIKDDALIVLDANVLLLPFTTNVKNVEAIKTVYEQLVQSDKIFLPAQAVREYLDNRAKKLTDINEALQKKSNQSFNYVGAHPLLESLDEFKAVLGLESNLKEAIKDYQNKIRETLTAVQRWGWNDPVSKMYQEVLAERVLNDEEVNVEEIAQDLDNRNTLKIPPGYKDQNKDQNQAGDLLIWHEILTIAKEKEQHVIFVSGDEKVDWWHQSGKSPLYPRFELVDEFREKTSGKSFHIVSLSKLLELFETDEEVVASIKDSEKLAKSETPEKTTPKKRSPSYDPDCEYRKHLKIPMSHGLLVSHEKWKVKGGYDTDTYSITEINENGEVENEYELFDSTKTTPPFSREIYGKKI</sequence>
<keyword evidence="4" id="KW-0378">Hydrolase</keyword>
<dbReference type="InterPro" id="IPR041578">
    <property type="entry name" value="PIN_8"/>
</dbReference>
<reference evidence="4 5" key="1">
    <citation type="journal article" date="2019" name="Biochem. Eng. J.">
        <title>Metabolic engineering of the marine bacteria Neptunomonas concharum for the production of acetoin and meso-2,3-butanediol from acetate.</title>
        <authorList>
            <person name="Li W."/>
            <person name="Pu N."/>
            <person name="Liu C.-X."/>
            <person name="Yuan Q.-P."/>
            <person name="Li Z.-J."/>
        </authorList>
    </citation>
    <scope>NUCLEOTIDE SEQUENCE [LARGE SCALE GENOMIC DNA]</scope>
    <source>
        <strain evidence="4 5">JCM17730</strain>
    </source>
</reference>
<dbReference type="AlphaFoldDB" id="A0A5P1RA87"/>
<dbReference type="EMBL" id="CP043869">
    <property type="protein sequence ID" value="QEQ96523.1"/>
    <property type="molecule type" value="Genomic_DNA"/>
</dbReference>
<evidence type="ECO:0000313" key="4">
    <source>
        <dbReference type="EMBL" id="QEQ96523.1"/>
    </source>
</evidence>
<keyword evidence="4" id="KW-0540">Nuclease</keyword>
<accession>A0A5P1RA87</accession>
<feature type="compositionally biased region" description="Basic and acidic residues" evidence="2">
    <location>
        <begin position="287"/>
        <end position="299"/>
    </location>
</feature>
<proteinExistence type="predicted"/>
<keyword evidence="1" id="KW-0175">Coiled coil</keyword>
<gene>
    <name evidence="4" type="ORF">F0U83_07275</name>
</gene>
<dbReference type="OrthoDB" id="9182727at2"/>
<keyword evidence="4" id="KW-0255">Endonuclease</keyword>
<dbReference type="Proteomes" id="UP000324760">
    <property type="component" value="Chromosome"/>
</dbReference>
<keyword evidence="5" id="KW-1185">Reference proteome</keyword>